<keyword evidence="1" id="KW-0833">Ubl conjugation pathway</keyword>
<dbReference type="PANTHER" id="PTHR21497:SF39">
    <property type="entry name" value="E3 UBIQUITIN-PROTEIN LIGASE UBR3"/>
    <property type="match status" value="1"/>
</dbReference>
<organism evidence="3 4">
    <name type="scientific">Pararge aegeria aegeria</name>
    <dbReference type="NCBI Taxonomy" id="348720"/>
    <lineage>
        <taxon>Eukaryota</taxon>
        <taxon>Metazoa</taxon>
        <taxon>Ecdysozoa</taxon>
        <taxon>Arthropoda</taxon>
        <taxon>Hexapoda</taxon>
        <taxon>Insecta</taxon>
        <taxon>Pterygota</taxon>
        <taxon>Neoptera</taxon>
        <taxon>Endopterygota</taxon>
        <taxon>Lepidoptera</taxon>
        <taxon>Glossata</taxon>
        <taxon>Ditrysia</taxon>
        <taxon>Papilionoidea</taxon>
        <taxon>Nymphalidae</taxon>
        <taxon>Satyrinae</taxon>
        <taxon>Satyrini</taxon>
        <taxon>Parargina</taxon>
        <taxon>Pararge</taxon>
    </lineage>
</organism>
<protein>
    <recommendedName>
        <fullName evidence="1">E3 ubiquitin-protein ligase</fullName>
        <ecNumber evidence="1">2.3.2.27</ecNumber>
    </recommendedName>
</protein>
<evidence type="ECO:0000256" key="1">
    <source>
        <dbReference type="RuleBase" id="RU366018"/>
    </source>
</evidence>
<comment type="function">
    <text evidence="1">Ubiquitin ligase protein which is a component of the N-end rule pathway. Recognizes and binds to proteins bearing specific N-terminal residues that are destabilizing according to the N-end rule, leading to their ubiquitination and subsequent degradation.</text>
</comment>
<dbReference type="Proteomes" id="UP000838756">
    <property type="component" value="Unassembled WGS sequence"/>
</dbReference>
<evidence type="ECO:0000313" key="4">
    <source>
        <dbReference type="Proteomes" id="UP000838756"/>
    </source>
</evidence>
<dbReference type="Pfam" id="PF18995">
    <property type="entry name" value="PRT6_C"/>
    <property type="match status" value="1"/>
</dbReference>
<dbReference type="GO" id="GO:0016567">
    <property type="term" value="P:protein ubiquitination"/>
    <property type="evidence" value="ECO:0007669"/>
    <property type="project" value="UniProtKB-UniRule"/>
</dbReference>
<evidence type="ECO:0000259" key="2">
    <source>
        <dbReference type="Pfam" id="PF18995"/>
    </source>
</evidence>
<reference evidence="3" key="1">
    <citation type="submission" date="2022-03" db="EMBL/GenBank/DDBJ databases">
        <authorList>
            <person name="Lindestad O."/>
        </authorList>
    </citation>
    <scope>NUCLEOTIDE SEQUENCE</scope>
</reference>
<dbReference type="GO" id="GO:0008270">
    <property type="term" value="F:zinc ion binding"/>
    <property type="evidence" value="ECO:0007669"/>
    <property type="project" value="UniProtKB-UniRule"/>
</dbReference>
<dbReference type="InterPro" id="IPR044046">
    <property type="entry name" value="E3_ligase_UBR-like_C"/>
</dbReference>
<keyword evidence="4" id="KW-1185">Reference proteome</keyword>
<proteinExistence type="inferred from homology"/>
<feature type="domain" description="E3 ubiquitin-protein ligase UBR-like C-terminal" evidence="2">
    <location>
        <begin position="156"/>
        <end position="414"/>
    </location>
</feature>
<name>A0A8S4SAP9_9NEOP</name>
<dbReference type="InterPro" id="IPR039164">
    <property type="entry name" value="UBR1-like"/>
</dbReference>
<sequence length="475" mass="50526">MLITKKIQPDKFVVGFFLDQGAFGTLVAPTRLSEATGKAMEAMTSMAGGKLKQRYGSSPGAIFTFMASLVRTNVECELVQRGGSLVEQPAPRYKPREECIVPLIAVVGAHSGALAAAGVQLGAGATWRALVPGAAATPLLGAASSPVLSDGTPARPVQELVVPFLRVAALLRKHIYGGELPAIRSEQEEFAGLLRYLELVPDTPAALTADCALWPGSAAAAKAWARQLAAASAGGQLAYYFSRIHVTFYLAMTLLPVRNAVFGRAERPLARNSTVDILLSHGPVCNAVRPQVQRVMRSLHVSWCGPALLALPRDYDRLFTYYHERVCLQCGAVPKEASVCLLCGTLVCLKQPCCRHHQVAEAVQHATECGGGTGIFLVVTSTYIIVIRGQRACLWGSLYLDDYDEEDRDLNKQRVCPQARQAAVPEPGPAGAVAGAVARAPLRPHQAHVGVAPRLALSAGLGEGTHCIGINCQLD</sequence>
<comment type="similarity">
    <text evidence="1">Belongs to the E3 ubiquitin-protein ligase UBR1-like family.</text>
</comment>
<dbReference type="PANTHER" id="PTHR21497">
    <property type="entry name" value="UBIQUITIN LIGASE E3 ALPHA-RELATED"/>
    <property type="match status" value="1"/>
</dbReference>
<dbReference type="AlphaFoldDB" id="A0A8S4SAP9"/>
<dbReference type="EMBL" id="CAKXAJ010026089">
    <property type="protein sequence ID" value="CAH2255122.1"/>
    <property type="molecule type" value="Genomic_DNA"/>
</dbReference>
<keyword evidence="1" id="KW-0862">Zinc</keyword>
<keyword evidence="1" id="KW-0479">Metal-binding</keyword>
<dbReference type="GO" id="GO:0061630">
    <property type="term" value="F:ubiquitin protein ligase activity"/>
    <property type="evidence" value="ECO:0007669"/>
    <property type="project" value="UniProtKB-UniRule"/>
</dbReference>
<keyword evidence="1" id="KW-0863">Zinc-finger</keyword>
<dbReference type="GO" id="GO:0071596">
    <property type="term" value="P:ubiquitin-dependent protein catabolic process via the N-end rule pathway"/>
    <property type="evidence" value="ECO:0007669"/>
    <property type="project" value="UniProtKB-UniRule"/>
</dbReference>
<accession>A0A8S4SAP9</accession>
<dbReference type="OrthoDB" id="15304at2759"/>
<evidence type="ECO:0000313" key="3">
    <source>
        <dbReference type="EMBL" id="CAH2255122.1"/>
    </source>
</evidence>
<comment type="caution">
    <text evidence="3">The sequence shown here is derived from an EMBL/GenBank/DDBJ whole genome shotgun (WGS) entry which is preliminary data.</text>
</comment>
<keyword evidence="1" id="KW-0808">Transferase</keyword>
<dbReference type="EC" id="2.3.2.27" evidence="1"/>
<gene>
    <name evidence="3" type="primary">jg7235</name>
    <name evidence="3" type="ORF">PAEG_LOCUS22757</name>
</gene>
<dbReference type="GO" id="GO:0005737">
    <property type="term" value="C:cytoplasm"/>
    <property type="evidence" value="ECO:0007669"/>
    <property type="project" value="TreeGrafter"/>
</dbReference>
<comment type="catalytic activity">
    <reaction evidence="1">
        <text>S-ubiquitinyl-[E2 ubiquitin-conjugating enzyme]-L-cysteine + [acceptor protein]-L-lysine = [E2 ubiquitin-conjugating enzyme]-L-cysteine + N(6)-ubiquitinyl-[acceptor protein]-L-lysine.</text>
        <dbReference type="EC" id="2.3.2.27"/>
    </reaction>
</comment>
<comment type="pathway">
    <text evidence="1">Protein modification; protein ubiquitination.</text>
</comment>
<dbReference type="GO" id="GO:0000151">
    <property type="term" value="C:ubiquitin ligase complex"/>
    <property type="evidence" value="ECO:0007669"/>
    <property type="project" value="TreeGrafter"/>
</dbReference>